<feature type="transmembrane region" description="Helical" evidence="1">
    <location>
        <begin position="93"/>
        <end position="115"/>
    </location>
</feature>
<keyword evidence="3" id="KW-1185">Reference proteome</keyword>
<dbReference type="Proteomes" id="UP001341840">
    <property type="component" value="Unassembled WGS sequence"/>
</dbReference>
<name>A0ABU6YAI2_9FABA</name>
<proteinExistence type="predicted"/>
<reference evidence="2 3" key="1">
    <citation type="journal article" date="2023" name="Plants (Basel)">
        <title>Bridging the Gap: Combining Genomics and Transcriptomics Approaches to Understand Stylosanthes scabra, an Orphan Legume from the Brazilian Caatinga.</title>
        <authorList>
            <person name="Ferreira-Neto J.R.C."/>
            <person name="da Silva M.D."/>
            <person name="Binneck E."/>
            <person name="de Melo N.F."/>
            <person name="da Silva R.H."/>
            <person name="de Melo A.L.T.M."/>
            <person name="Pandolfi V."/>
            <person name="Bustamante F.O."/>
            <person name="Brasileiro-Vidal A.C."/>
            <person name="Benko-Iseppon A.M."/>
        </authorList>
    </citation>
    <scope>NUCLEOTIDE SEQUENCE [LARGE SCALE GENOMIC DNA]</scope>
    <source>
        <tissue evidence="2">Leaves</tissue>
    </source>
</reference>
<evidence type="ECO:0000256" key="1">
    <source>
        <dbReference type="SAM" id="Phobius"/>
    </source>
</evidence>
<organism evidence="2 3">
    <name type="scientific">Stylosanthes scabra</name>
    <dbReference type="NCBI Taxonomy" id="79078"/>
    <lineage>
        <taxon>Eukaryota</taxon>
        <taxon>Viridiplantae</taxon>
        <taxon>Streptophyta</taxon>
        <taxon>Embryophyta</taxon>
        <taxon>Tracheophyta</taxon>
        <taxon>Spermatophyta</taxon>
        <taxon>Magnoliopsida</taxon>
        <taxon>eudicotyledons</taxon>
        <taxon>Gunneridae</taxon>
        <taxon>Pentapetalae</taxon>
        <taxon>rosids</taxon>
        <taxon>fabids</taxon>
        <taxon>Fabales</taxon>
        <taxon>Fabaceae</taxon>
        <taxon>Papilionoideae</taxon>
        <taxon>50 kb inversion clade</taxon>
        <taxon>dalbergioids sensu lato</taxon>
        <taxon>Dalbergieae</taxon>
        <taxon>Pterocarpus clade</taxon>
        <taxon>Stylosanthes</taxon>
    </lineage>
</organism>
<keyword evidence="1" id="KW-0812">Transmembrane</keyword>
<evidence type="ECO:0000313" key="3">
    <source>
        <dbReference type="Proteomes" id="UP001341840"/>
    </source>
</evidence>
<keyword evidence="1" id="KW-1133">Transmembrane helix</keyword>
<keyword evidence="1" id="KW-0472">Membrane</keyword>
<gene>
    <name evidence="2" type="ORF">PIB30_025161</name>
</gene>
<dbReference type="EMBL" id="JASCZI010241747">
    <property type="protein sequence ID" value="MED6206279.1"/>
    <property type="molecule type" value="Genomic_DNA"/>
</dbReference>
<feature type="transmembrane region" description="Helical" evidence="1">
    <location>
        <begin position="59"/>
        <end position="81"/>
    </location>
</feature>
<accession>A0ABU6YAI2</accession>
<evidence type="ECO:0000313" key="2">
    <source>
        <dbReference type="EMBL" id="MED6206279.1"/>
    </source>
</evidence>
<protein>
    <submittedName>
        <fullName evidence="2">Uncharacterized protein</fullName>
    </submittedName>
</protein>
<comment type="caution">
    <text evidence="2">The sequence shown here is derived from an EMBL/GenBank/DDBJ whole genome shotgun (WGS) entry which is preliminary data.</text>
</comment>
<sequence>MASEKGCLLFSLTGGLPTTADGFHVRERESTTTSSSSEYVSLLRSFSFSSWSRLSASSSKAYCLAAIASALFIASVAISASRVCLSRSSLRAVSIYWILWLLGAIPFSGVNWGTLKPDDGHKSESCMMDVKSVLVGSSEHKIPTLNQYRLPIFISKFLQSPFATCQSSKVTVPTNAIFKITSDNCLLKSRVYLNCYINRILVPQS</sequence>